<evidence type="ECO:0000259" key="13">
    <source>
        <dbReference type="SMART" id="SM00644"/>
    </source>
</evidence>
<reference evidence="14 15" key="1">
    <citation type="submission" date="2023-07" db="EMBL/GenBank/DDBJ databases">
        <title>Sorghum-associated microbial communities from plants grown in Nebraska, USA.</title>
        <authorList>
            <person name="Schachtman D."/>
        </authorList>
    </citation>
    <scope>NUCLEOTIDE SEQUENCE [LARGE SCALE GENOMIC DNA]</scope>
    <source>
        <strain evidence="14 15">BE190</strain>
    </source>
</reference>
<dbReference type="CDD" id="cd06583">
    <property type="entry name" value="PGRP"/>
    <property type="match status" value="1"/>
</dbReference>
<comment type="catalytic activity">
    <reaction evidence="1">
        <text>Hydrolyzes the link between N-acetylmuramoyl residues and L-amino acid residues in certain cell-wall glycopeptides.</text>
        <dbReference type="EC" id="3.5.1.28"/>
    </reaction>
</comment>
<dbReference type="EMBL" id="JAVDVX010000005">
    <property type="protein sequence ID" value="MDR7090748.1"/>
    <property type="molecule type" value="Genomic_DNA"/>
</dbReference>
<dbReference type="PANTHER" id="PTHR30417:SF4">
    <property type="entry name" value="1,6-ANHYDRO-N-ACETYLMURAMYL-L-ALANINE AMIDASE AMPD"/>
    <property type="match status" value="1"/>
</dbReference>
<evidence type="ECO:0000313" key="14">
    <source>
        <dbReference type="EMBL" id="MDR7090748.1"/>
    </source>
</evidence>
<keyword evidence="10" id="KW-0961">Cell wall biogenesis/degradation</keyword>
<evidence type="ECO:0000256" key="10">
    <source>
        <dbReference type="ARBA" id="ARBA00023316"/>
    </source>
</evidence>
<dbReference type="InterPro" id="IPR036505">
    <property type="entry name" value="Amidase/PGRP_sf"/>
</dbReference>
<comment type="cofactor">
    <cofactor evidence="2">
        <name>Zn(2+)</name>
        <dbReference type="ChEBI" id="CHEBI:29105"/>
    </cofactor>
</comment>
<feature type="domain" description="N-acetylmuramoyl-L-alanine amidase" evidence="13">
    <location>
        <begin position="24"/>
        <end position="175"/>
    </location>
</feature>
<gene>
    <name evidence="14" type="ORF">J2X05_002774</name>
</gene>
<dbReference type="InterPro" id="IPR002502">
    <property type="entry name" value="Amidase_domain"/>
</dbReference>
<evidence type="ECO:0000256" key="3">
    <source>
        <dbReference type="ARBA" id="ARBA00004496"/>
    </source>
</evidence>
<dbReference type="RefSeq" id="WP_374725277.1">
    <property type="nucleotide sequence ID" value="NZ_JAVDVX010000005.1"/>
</dbReference>
<comment type="subcellular location">
    <subcellularLocation>
        <location evidence="3">Cytoplasm</location>
    </subcellularLocation>
</comment>
<dbReference type="EC" id="3.5.1.28" evidence="5"/>
<dbReference type="SMART" id="SM00644">
    <property type="entry name" value="Ami_2"/>
    <property type="match status" value="1"/>
</dbReference>
<name>A0ABU1V0B0_9GAMM</name>
<comment type="caution">
    <text evidence="14">The sequence shown here is derived from an EMBL/GenBank/DDBJ whole genome shotgun (WGS) entry which is preliminary data.</text>
</comment>
<dbReference type="SUPFAM" id="SSF55846">
    <property type="entry name" value="N-acetylmuramoyl-L-alanine amidase-like"/>
    <property type="match status" value="1"/>
</dbReference>
<dbReference type="InterPro" id="IPR051206">
    <property type="entry name" value="NAMLAA_amidase_2"/>
</dbReference>
<keyword evidence="8" id="KW-0378">Hydrolase</keyword>
<keyword evidence="9" id="KW-0862">Zinc</keyword>
<evidence type="ECO:0000256" key="5">
    <source>
        <dbReference type="ARBA" id="ARBA00011901"/>
    </source>
</evidence>
<dbReference type="PANTHER" id="PTHR30417">
    <property type="entry name" value="N-ACETYLMURAMOYL-L-ALANINE AMIDASE AMID"/>
    <property type="match status" value="1"/>
</dbReference>
<evidence type="ECO:0000256" key="9">
    <source>
        <dbReference type="ARBA" id="ARBA00022833"/>
    </source>
</evidence>
<evidence type="ECO:0000256" key="8">
    <source>
        <dbReference type="ARBA" id="ARBA00022801"/>
    </source>
</evidence>
<dbReference type="Gene3D" id="3.40.80.10">
    <property type="entry name" value="Peptidoglycan recognition protein-like"/>
    <property type="match status" value="1"/>
</dbReference>
<keyword evidence="15" id="KW-1185">Reference proteome</keyword>
<dbReference type="Pfam" id="PF01510">
    <property type="entry name" value="Amidase_2"/>
    <property type="match status" value="1"/>
</dbReference>
<evidence type="ECO:0000256" key="1">
    <source>
        <dbReference type="ARBA" id="ARBA00001561"/>
    </source>
</evidence>
<keyword evidence="6" id="KW-0963">Cytoplasm</keyword>
<evidence type="ECO:0000256" key="12">
    <source>
        <dbReference type="ARBA" id="ARBA00042615"/>
    </source>
</evidence>
<proteinExistence type="inferred from homology"/>
<evidence type="ECO:0000256" key="7">
    <source>
        <dbReference type="ARBA" id="ARBA00022723"/>
    </source>
</evidence>
<keyword evidence="7" id="KW-0479">Metal-binding</keyword>
<comment type="similarity">
    <text evidence="4">Belongs to the N-acetylmuramoyl-L-alanine amidase 2 family.</text>
</comment>
<organism evidence="14 15">
    <name type="scientific">Cellvibrio fibrivorans</name>
    <dbReference type="NCBI Taxonomy" id="126350"/>
    <lineage>
        <taxon>Bacteria</taxon>
        <taxon>Pseudomonadati</taxon>
        <taxon>Pseudomonadota</taxon>
        <taxon>Gammaproteobacteria</taxon>
        <taxon>Cellvibrionales</taxon>
        <taxon>Cellvibrionaceae</taxon>
        <taxon>Cellvibrio</taxon>
    </lineage>
</organism>
<dbReference type="Proteomes" id="UP001253595">
    <property type="component" value="Unassembled WGS sequence"/>
</dbReference>
<dbReference type="NCBIfam" id="NF008758">
    <property type="entry name" value="PRK11789.1"/>
    <property type="match status" value="1"/>
</dbReference>
<evidence type="ECO:0000256" key="6">
    <source>
        <dbReference type="ARBA" id="ARBA00022490"/>
    </source>
</evidence>
<accession>A0ABU1V0B0</accession>
<evidence type="ECO:0000313" key="15">
    <source>
        <dbReference type="Proteomes" id="UP001253595"/>
    </source>
</evidence>
<evidence type="ECO:0000256" key="2">
    <source>
        <dbReference type="ARBA" id="ARBA00001947"/>
    </source>
</evidence>
<evidence type="ECO:0000256" key="11">
    <source>
        <dbReference type="ARBA" id="ARBA00039257"/>
    </source>
</evidence>
<protein>
    <recommendedName>
        <fullName evidence="11">1,6-anhydro-N-acetylmuramyl-L-alanine amidase AmpD</fullName>
        <ecNumber evidence="5">3.5.1.28</ecNumber>
    </recommendedName>
    <alternativeName>
        <fullName evidence="12">N-acetylmuramoyl-L-alanine amidase</fullName>
    </alternativeName>
</protein>
<evidence type="ECO:0000256" key="4">
    <source>
        <dbReference type="ARBA" id="ARBA00007553"/>
    </source>
</evidence>
<sequence length="188" mass="20991">MTDAYENGAMIIDGWLQWSTQCPSPNFNFRPENTDISLLVIHNISLPPGEFGGGYVQKFFQNTLDASLHPYFSTIAELKVSAHLFIERDGKVTQFVPFDARAWHAGSSSFAGIADCNNYSIGIELEGADDIPYSDAQYRALEKVSRQLLLTYPKLTPERITGHSDIAPGRKTDPGPAFDWQRYRNSLG</sequence>